<proteinExistence type="predicted"/>
<dbReference type="EMBL" id="JAAOAM010000041">
    <property type="protein sequence ID" value="KAF5554619.1"/>
    <property type="molecule type" value="Genomic_DNA"/>
</dbReference>
<dbReference type="AlphaFoldDB" id="A0A8H5N7A4"/>
<evidence type="ECO:0000313" key="2">
    <source>
        <dbReference type="EMBL" id="KAF5554619.1"/>
    </source>
</evidence>
<evidence type="ECO:0000313" key="3">
    <source>
        <dbReference type="Proteomes" id="UP000522262"/>
    </source>
</evidence>
<comment type="caution">
    <text evidence="2">The sequence shown here is derived from an EMBL/GenBank/DDBJ whole genome shotgun (WGS) entry which is preliminary data.</text>
</comment>
<sequence length="611" mass="69236">MGLLTPLSQSTTLENHSNEKRIMSGFEVAGIVLGTLPLVVTALEAYSNFLRDWGKAPAELRSLNRQLSTERVRLCNVCEQLISDVVSQRDIEPMLQDPFGPLWQAKETNDRIRRRLWDSYSPFKDTVKEVEEALQTVMMRLRIDVSADGTVQWIERKRVTRDFKKLLYRLNRKDYQESLETISKGITSLEGLTQQSVGLEPRRRKQSRCKIFKVLRDLSASFYRALCSSIICNDSHDVSLELATRFFDVGHEWDDEKIIQDAQFRLAISFQVVKGPTSKMFWDEVDIKAISVSMTGSSTPCVSAPKKKSAKRVSFGIDRALSRLNFTEPATEVRCNVQKAMAIMTRPATDIAFMKCPEEGSVMPTIRPLDLCLALKNAHEERPACYGRMIDKECSHRHFQVYPLGTAINSDGWSIVTLEDVLEGKQGLRPLISLAEKVRLALVIASSVLQLSKTPWLPEALTRENVHFFRRGNTLSYEHPFLQRSLPEHSIKRLDETADSKGYSLSSNPTLFALGMLLLEIILGSSLRQQRMPDEKSLDGDYDGLIQDLTIANRMLEQRVALISPAYKAVVERCIGCTDSKGLEEDDFRQTVYNGVVMELEAIWDDIKLGT</sequence>
<name>A0A8H5N7A4_9HYPO</name>
<protein>
    <recommendedName>
        <fullName evidence="1">DUF7580 domain-containing protein</fullName>
    </recommendedName>
</protein>
<evidence type="ECO:0000259" key="1">
    <source>
        <dbReference type="Pfam" id="PF24476"/>
    </source>
</evidence>
<gene>
    <name evidence="2" type="ORF">FMEXI_1901</name>
</gene>
<dbReference type="Pfam" id="PF24476">
    <property type="entry name" value="DUF7580"/>
    <property type="match status" value="1"/>
</dbReference>
<organism evidence="2 3">
    <name type="scientific">Fusarium mexicanum</name>
    <dbReference type="NCBI Taxonomy" id="751941"/>
    <lineage>
        <taxon>Eukaryota</taxon>
        <taxon>Fungi</taxon>
        <taxon>Dikarya</taxon>
        <taxon>Ascomycota</taxon>
        <taxon>Pezizomycotina</taxon>
        <taxon>Sordariomycetes</taxon>
        <taxon>Hypocreomycetidae</taxon>
        <taxon>Hypocreales</taxon>
        <taxon>Nectriaceae</taxon>
        <taxon>Fusarium</taxon>
        <taxon>Fusarium fujikuroi species complex</taxon>
    </lineage>
</organism>
<dbReference type="PANTHER" id="PTHR35186:SF4">
    <property type="entry name" value="PRION-INHIBITION AND PROPAGATION HELO DOMAIN-CONTAINING PROTEIN"/>
    <property type="match status" value="1"/>
</dbReference>
<dbReference type="InterPro" id="IPR056002">
    <property type="entry name" value="DUF7580"/>
</dbReference>
<dbReference type="Proteomes" id="UP000522262">
    <property type="component" value="Unassembled WGS sequence"/>
</dbReference>
<accession>A0A8H5N7A4</accession>
<keyword evidence="3" id="KW-1185">Reference proteome</keyword>
<reference evidence="2 3" key="1">
    <citation type="submission" date="2020-05" db="EMBL/GenBank/DDBJ databases">
        <title>Identification and distribution of gene clusters putatively required for synthesis of sphingolipid metabolism inhibitors in phylogenetically diverse species of the filamentous fungus Fusarium.</title>
        <authorList>
            <person name="Kim H.-S."/>
            <person name="Busman M."/>
            <person name="Brown D.W."/>
            <person name="Divon H."/>
            <person name="Uhlig S."/>
            <person name="Proctor R.H."/>
        </authorList>
    </citation>
    <scope>NUCLEOTIDE SEQUENCE [LARGE SCALE GENOMIC DNA]</scope>
    <source>
        <strain evidence="2 3">NRRL 53147</strain>
    </source>
</reference>
<dbReference type="PANTHER" id="PTHR35186">
    <property type="entry name" value="ANK_REP_REGION DOMAIN-CONTAINING PROTEIN"/>
    <property type="match status" value="1"/>
</dbReference>
<feature type="domain" description="DUF7580" evidence="1">
    <location>
        <begin position="215"/>
        <end position="602"/>
    </location>
</feature>